<keyword evidence="2" id="KW-1185">Reference proteome</keyword>
<gene>
    <name evidence="1" type="ORF">NDU88_004442</name>
</gene>
<reference evidence="1" key="1">
    <citation type="journal article" date="2022" name="bioRxiv">
        <title>Sequencing and chromosome-scale assembly of the giantPleurodeles waltlgenome.</title>
        <authorList>
            <person name="Brown T."/>
            <person name="Elewa A."/>
            <person name="Iarovenko S."/>
            <person name="Subramanian E."/>
            <person name="Araus A.J."/>
            <person name="Petzold A."/>
            <person name="Susuki M."/>
            <person name="Suzuki K.-i.T."/>
            <person name="Hayashi T."/>
            <person name="Toyoda A."/>
            <person name="Oliveira C."/>
            <person name="Osipova E."/>
            <person name="Leigh N.D."/>
            <person name="Simon A."/>
            <person name="Yun M.H."/>
        </authorList>
    </citation>
    <scope>NUCLEOTIDE SEQUENCE</scope>
    <source>
        <strain evidence="1">20211129_DDA</strain>
        <tissue evidence="1">Liver</tissue>
    </source>
</reference>
<comment type="caution">
    <text evidence="1">The sequence shown here is derived from an EMBL/GenBank/DDBJ whole genome shotgun (WGS) entry which is preliminary data.</text>
</comment>
<proteinExistence type="predicted"/>
<accession>A0AAV7SIY0</accession>
<sequence>MDGAPESLATCSVPVPLSVLCTQLQPCQGLGQRDEAQNGGSPSCTARAHVVPLVLMAPYNAKAEHKGVCRTPRKV</sequence>
<evidence type="ECO:0000313" key="2">
    <source>
        <dbReference type="Proteomes" id="UP001066276"/>
    </source>
</evidence>
<dbReference type="AlphaFoldDB" id="A0AAV7SIY0"/>
<organism evidence="1 2">
    <name type="scientific">Pleurodeles waltl</name>
    <name type="common">Iberian ribbed newt</name>
    <dbReference type="NCBI Taxonomy" id="8319"/>
    <lineage>
        <taxon>Eukaryota</taxon>
        <taxon>Metazoa</taxon>
        <taxon>Chordata</taxon>
        <taxon>Craniata</taxon>
        <taxon>Vertebrata</taxon>
        <taxon>Euteleostomi</taxon>
        <taxon>Amphibia</taxon>
        <taxon>Batrachia</taxon>
        <taxon>Caudata</taxon>
        <taxon>Salamandroidea</taxon>
        <taxon>Salamandridae</taxon>
        <taxon>Pleurodelinae</taxon>
        <taxon>Pleurodeles</taxon>
    </lineage>
</organism>
<protein>
    <submittedName>
        <fullName evidence="1">Uncharacterized protein</fullName>
    </submittedName>
</protein>
<evidence type="ECO:0000313" key="1">
    <source>
        <dbReference type="EMBL" id="KAJ1163995.1"/>
    </source>
</evidence>
<dbReference type="EMBL" id="JANPWB010000008">
    <property type="protein sequence ID" value="KAJ1163995.1"/>
    <property type="molecule type" value="Genomic_DNA"/>
</dbReference>
<name>A0AAV7SIY0_PLEWA</name>
<dbReference type="Proteomes" id="UP001066276">
    <property type="component" value="Chromosome 4_2"/>
</dbReference>